<dbReference type="GeneID" id="4960565"/>
<gene>
    <name evidence="1" type="ORF">BPSphi6442_0036</name>
</gene>
<reference evidence="1" key="1">
    <citation type="submission" date="2007-06" db="EMBL/GenBank/DDBJ databases">
        <authorList>
            <person name="DeShazer D."/>
            <person name="Ronning C.M."/>
            <person name="Brinkac L."/>
            <person name="Nierman W.C."/>
        </authorList>
    </citation>
    <scope>NUCLEOTIDE SEQUENCE</scope>
</reference>
<dbReference type="RefSeq" id="YP_001111114.1">
    <property type="nucleotide sequence ID" value="NC_009235.2"/>
</dbReference>
<dbReference type="KEGG" id="vg:4960565"/>
<dbReference type="OrthoDB" id="14606at10239"/>
<dbReference type="Proteomes" id="UP000002289">
    <property type="component" value="Segment"/>
</dbReference>
<protein>
    <submittedName>
        <fullName evidence="1">Uncharacterized protein</fullName>
    </submittedName>
</protein>
<accession>A4JX30</accession>
<keyword evidence="2" id="KW-1185">Reference proteome</keyword>
<organism evidence="1 2">
    <name type="scientific">Burkholderia phage phi644-2</name>
    <dbReference type="NCBI Taxonomy" id="2881400"/>
    <lineage>
        <taxon>Viruses</taxon>
        <taxon>Duplodnaviria</taxon>
        <taxon>Heunggongvirae</taxon>
        <taxon>Uroviricota</taxon>
        <taxon>Caudoviricetes</taxon>
        <taxon>Stanholtvirus</taxon>
        <taxon>Stanholtvirus sv6442</taxon>
    </lineage>
</organism>
<evidence type="ECO:0000313" key="2">
    <source>
        <dbReference type="Proteomes" id="UP000002289"/>
    </source>
</evidence>
<name>A4JX30_9CAUD</name>
<proteinExistence type="predicted"/>
<evidence type="ECO:0000313" key="1">
    <source>
        <dbReference type="EMBL" id="ABO60834.1"/>
    </source>
</evidence>
<sequence length="118" mass="13750">MLQALHDLRGFEGHAEHTVSRFSTILIWSVNSYYGVIECQFWMTDRGGTVRLSVISRHIRKPDQVIQPWQFDHSETKTRCLNAAAHWAHHTRAVFLNEGSSESHPYGSRHRQNVFQIH</sequence>
<dbReference type="EMBL" id="CP000625">
    <property type="protein sequence ID" value="ABO60834.1"/>
    <property type="molecule type" value="Genomic_DNA"/>
</dbReference>